<dbReference type="Pfam" id="PF02698">
    <property type="entry name" value="DUF218"/>
    <property type="match status" value="1"/>
</dbReference>
<dbReference type="AlphaFoldDB" id="A0A078MQ78"/>
<evidence type="ECO:0000259" key="2">
    <source>
        <dbReference type="Pfam" id="PF02698"/>
    </source>
</evidence>
<name>A0A078MQ78_9MICC</name>
<dbReference type="PATRIC" id="fig|1461584.3.peg.1773"/>
<organism evidence="3">
    <name type="scientific">Arthrobacter saudimassiliensis</name>
    <dbReference type="NCBI Taxonomy" id="1461584"/>
    <lineage>
        <taxon>Bacteria</taxon>
        <taxon>Bacillati</taxon>
        <taxon>Actinomycetota</taxon>
        <taxon>Actinomycetes</taxon>
        <taxon>Micrococcales</taxon>
        <taxon>Micrococcaceae</taxon>
        <taxon>Arthrobacter</taxon>
    </lineage>
</organism>
<feature type="transmembrane region" description="Helical" evidence="1">
    <location>
        <begin position="15"/>
        <end position="37"/>
    </location>
</feature>
<reference evidence="3" key="1">
    <citation type="submission" date="2014-07" db="EMBL/GenBank/DDBJ databases">
        <authorList>
            <person name="Urmite Genomes Urmite Genomes"/>
        </authorList>
    </citation>
    <scope>NUCLEOTIDE SEQUENCE</scope>
    <source>
        <strain evidence="3">11W110_air</strain>
    </source>
</reference>
<keyword evidence="1" id="KW-0472">Membrane</keyword>
<accession>A0A078MQ78</accession>
<feature type="domain" description="DUF218" evidence="2">
    <location>
        <begin position="50"/>
        <end position="169"/>
    </location>
</feature>
<keyword evidence="1" id="KW-0812">Transmembrane</keyword>
<gene>
    <name evidence="3" type="ORF">BN1051_01792</name>
</gene>
<evidence type="ECO:0000313" key="3">
    <source>
        <dbReference type="EMBL" id="CEA08444.1"/>
    </source>
</evidence>
<protein>
    <recommendedName>
        <fullName evidence="2">DUF218 domain-containing protein</fullName>
    </recommendedName>
</protein>
<proteinExistence type="predicted"/>
<keyword evidence="1" id="KW-1133">Transmembrane helix</keyword>
<dbReference type="InterPro" id="IPR003848">
    <property type="entry name" value="DUF218"/>
</dbReference>
<dbReference type="EMBL" id="LN483070">
    <property type="protein sequence ID" value="CEA08444.1"/>
    <property type="molecule type" value="Genomic_DNA"/>
</dbReference>
<evidence type="ECO:0000256" key="1">
    <source>
        <dbReference type="SAM" id="Phobius"/>
    </source>
</evidence>
<dbReference type="CDD" id="cd06259">
    <property type="entry name" value="YdcF-like"/>
    <property type="match status" value="1"/>
</dbReference>
<sequence length="194" mass="20983">MPSSTFVGPRLRRRLLSAAAALMCVAFLWVFTSVILFRFPHPDRLPESADAVVVLAGAAEERLDVGRQLWWEGRAPVLVLSTTDTPGNQRTDVLCDHGTNPRVVCFSPDPMTTRGEARAVARLAADNGWDELIVVTSRYHVVRAQANLEQCSGAEITMAASEPELGPGQWLSRFVEESAGTAAAVLRPACANAI</sequence>